<evidence type="ECO:0000256" key="1">
    <source>
        <dbReference type="SAM" id="MobiDB-lite"/>
    </source>
</evidence>
<accession>A0A6A6VT31</accession>
<dbReference type="RefSeq" id="XP_033595490.1">
    <property type="nucleotide sequence ID" value="XM_033739971.1"/>
</dbReference>
<proteinExistence type="predicted"/>
<dbReference type="GeneID" id="54481025"/>
<feature type="region of interest" description="Disordered" evidence="1">
    <location>
        <begin position="56"/>
        <end position="83"/>
    </location>
</feature>
<dbReference type="EMBL" id="ML996588">
    <property type="protein sequence ID" value="KAF2753039.1"/>
    <property type="molecule type" value="Genomic_DNA"/>
</dbReference>
<reference evidence="2" key="1">
    <citation type="journal article" date="2020" name="Stud. Mycol.">
        <title>101 Dothideomycetes genomes: a test case for predicting lifestyles and emergence of pathogens.</title>
        <authorList>
            <person name="Haridas S."/>
            <person name="Albert R."/>
            <person name="Binder M."/>
            <person name="Bloem J."/>
            <person name="Labutti K."/>
            <person name="Salamov A."/>
            <person name="Andreopoulos B."/>
            <person name="Baker S."/>
            <person name="Barry K."/>
            <person name="Bills G."/>
            <person name="Bluhm B."/>
            <person name="Cannon C."/>
            <person name="Castanera R."/>
            <person name="Culley D."/>
            <person name="Daum C."/>
            <person name="Ezra D."/>
            <person name="Gonzalez J."/>
            <person name="Henrissat B."/>
            <person name="Kuo A."/>
            <person name="Liang C."/>
            <person name="Lipzen A."/>
            <person name="Lutzoni F."/>
            <person name="Magnuson J."/>
            <person name="Mondo S."/>
            <person name="Nolan M."/>
            <person name="Ohm R."/>
            <person name="Pangilinan J."/>
            <person name="Park H.-J."/>
            <person name="Ramirez L."/>
            <person name="Alfaro M."/>
            <person name="Sun H."/>
            <person name="Tritt A."/>
            <person name="Yoshinaga Y."/>
            <person name="Zwiers L.-H."/>
            <person name="Turgeon B."/>
            <person name="Goodwin S."/>
            <person name="Spatafora J."/>
            <person name="Crous P."/>
            <person name="Grigoriev I."/>
        </authorList>
    </citation>
    <scope>NUCLEOTIDE SEQUENCE</scope>
    <source>
        <strain evidence="2">CBS 121739</strain>
    </source>
</reference>
<organism evidence="2 3">
    <name type="scientific">Pseudovirgaria hyperparasitica</name>
    <dbReference type="NCBI Taxonomy" id="470096"/>
    <lineage>
        <taxon>Eukaryota</taxon>
        <taxon>Fungi</taxon>
        <taxon>Dikarya</taxon>
        <taxon>Ascomycota</taxon>
        <taxon>Pezizomycotina</taxon>
        <taxon>Dothideomycetes</taxon>
        <taxon>Dothideomycetes incertae sedis</taxon>
        <taxon>Acrospermales</taxon>
        <taxon>Acrospermaceae</taxon>
        <taxon>Pseudovirgaria</taxon>
    </lineage>
</organism>
<evidence type="ECO:0000313" key="3">
    <source>
        <dbReference type="Proteomes" id="UP000799437"/>
    </source>
</evidence>
<protein>
    <submittedName>
        <fullName evidence="2">Uncharacterized protein</fullName>
    </submittedName>
</protein>
<name>A0A6A6VT31_9PEZI</name>
<keyword evidence="3" id="KW-1185">Reference proteome</keyword>
<sequence>MQSRDHGSRCVLHAEYAHICYVNRPSKANSATSHGVRRDDFAGYWHNTASHRTWSSIPCPPQSPSSASRLGRLAGSYCRSSLA</sequence>
<dbReference type="Proteomes" id="UP000799437">
    <property type="component" value="Unassembled WGS sequence"/>
</dbReference>
<gene>
    <name evidence="2" type="ORF">EJ05DRAFT_230705</name>
</gene>
<evidence type="ECO:0000313" key="2">
    <source>
        <dbReference type="EMBL" id="KAF2753039.1"/>
    </source>
</evidence>
<dbReference type="AlphaFoldDB" id="A0A6A6VT31"/>